<dbReference type="EMBL" id="CADIKH010000006">
    <property type="protein sequence ID" value="CAB3751712.1"/>
    <property type="molecule type" value="Genomic_DNA"/>
</dbReference>
<reference evidence="1 2" key="1">
    <citation type="submission" date="2020-04" db="EMBL/GenBank/DDBJ databases">
        <authorList>
            <person name="De Canck E."/>
        </authorList>
    </citation>
    <scope>NUCLEOTIDE SEQUENCE [LARGE SCALE GENOMIC DNA]</scope>
    <source>
        <strain evidence="1 2">LMG 29542</strain>
    </source>
</reference>
<dbReference type="Proteomes" id="UP000494363">
    <property type="component" value="Unassembled WGS sequence"/>
</dbReference>
<evidence type="ECO:0000313" key="1">
    <source>
        <dbReference type="EMBL" id="CAB3751712.1"/>
    </source>
</evidence>
<dbReference type="RefSeq" id="WP_175225862.1">
    <property type="nucleotide sequence ID" value="NZ_CADIKH010000006.1"/>
</dbReference>
<gene>
    <name evidence="1" type="ORF">LMG29542_01533</name>
</gene>
<name>A0A6J5DEV6_9BURK</name>
<proteinExistence type="predicted"/>
<protein>
    <submittedName>
        <fullName evidence="1">Uncharacterized protein</fullName>
    </submittedName>
</protein>
<dbReference type="AlphaFoldDB" id="A0A6J5DEV6"/>
<accession>A0A6J5DEV6</accession>
<organism evidence="1 2">
    <name type="scientific">Paraburkholderia humisilvae</name>
    <dbReference type="NCBI Taxonomy" id="627669"/>
    <lineage>
        <taxon>Bacteria</taxon>
        <taxon>Pseudomonadati</taxon>
        <taxon>Pseudomonadota</taxon>
        <taxon>Betaproteobacteria</taxon>
        <taxon>Burkholderiales</taxon>
        <taxon>Burkholderiaceae</taxon>
        <taxon>Paraburkholderia</taxon>
    </lineage>
</organism>
<keyword evidence="2" id="KW-1185">Reference proteome</keyword>
<evidence type="ECO:0000313" key="2">
    <source>
        <dbReference type="Proteomes" id="UP000494363"/>
    </source>
</evidence>
<sequence length="849" mass="92379">MKIANYAPDTTDSVTWDNFGSFDKLNIKFTYDTTNPPMSVGYLTANATSQLSVTLSVSCYDKNGNPLTGLSGDDLSSALLPVYSDTGEQLELTSEASRSNAGNPLAYVWHGEFSSDNGNYTISYFISAQQTALGTNPKICAVFVPPTNGESPDTPSPVLTIDVMDNAWMYLGSLSALHLSFSDYPTDDSRQICANDQNQIGITVTATCLDALNNPLYQMLPDNLLDVVELIYYDSGNELTWVEDLAPDTDGNPLTYARFLALPAKEVHLTQGQVSIVSTMDGTYSITYYVSAPAKSDGQNSKIAARFSSDSSHTYTTQSGSPYDCSLTVIPCSSPWWNLKSVSALTIEFSDYPSSTSRVINANDEYQVAVTITMVCSDQDGQPLEGPSSSDFLNYISLIYFDSADPVDKSGGNPLIYTDTPVSEHPLFVQAATIQDSPGTFLGMYYVSAPSGSDGTTSKISGKFSPSVQPDTKSSNYLTIKAFASTWWNIGSILELDIKFKENPDASGCTIYANGLNQVPVTVKITVTDQDGNPMTGMDDSLTDAVRLIDYTTGDEIPFTTNPSGDITGNSIVYSNISLTYAHGMFDQSNRPNFAPSISKIGDSNGTYTIVYYISAQTSAAIELGNPNEYPVAAEFTACGVTQTTQSGSGFDKHLQIAVESAKVYKSADFSFSREDAANQVDVTFFNEKGNEHQSTCDVDNWYLSLTDENFYIADADVSYPDQSGCFGIYDHQVGELRNATCVETYKYDQTPTTANVSFMVYHATTYDYSVTAASHAFSVPISKYPEALTFTRITASTNASYYDAGDNYWKHSTCSIHDQYGNHGEIYVHPNKDEDCNSLYINDSPTDP</sequence>